<dbReference type="CDD" id="cd00009">
    <property type="entry name" value="AAA"/>
    <property type="match status" value="1"/>
</dbReference>
<dbReference type="HOGENOM" id="CLU_475573_0_0_0"/>
<dbReference type="PANTHER" id="PTHR35894">
    <property type="entry name" value="GENERAL SECRETION PATHWAY PROTEIN A-RELATED"/>
    <property type="match status" value="1"/>
</dbReference>
<gene>
    <name evidence="3" type="ordered locus">Plabr_2650</name>
</gene>
<protein>
    <recommendedName>
        <fullName evidence="2">ORC1/DEAH AAA+ ATPase domain-containing protein</fullName>
    </recommendedName>
</protein>
<proteinExistence type="predicted"/>
<dbReference type="PANTHER" id="PTHR35894:SF1">
    <property type="entry name" value="PHOSPHORIBULOKINASE _ URIDINE KINASE FAMILY"/>
    <property type="match status" value="1"/>
</dbReference>
<sequence>MYQKFFNLTQRPFSATPDPHVVYNSPSMRVSLNALEQTLRQGEGIGLLTAAAGTGKTLLCKVLGERLANDPLPVLLLNSSYATRSALLQAILFELDRPYSRMSEQELRLELVHCGRKLAESNTGVALIVDEAHLLGEHILEELRALTNFVYEARPVFRVVLSGQMPLEDTLASRSLEALNQRLKCHVTLETLTRQESLEYLITRVECAGGNLLRIFSEPSLELIIHAADGLPRCLNQLADHACLLATVEGSEHVEPRHVREALDDLQKLPLHWNTPLPTQDPISELKGTDATNWSSKPAAAPATPASASFDVDEAIEDEIEDAMAAKVPPAPPQVSEPSSHSPHTAVIEIGGDDEADAPTPVPVHHPSKEKPPAETVLEADVEADLMSIEEELDEEFAELGTETSEAECCEASSEECSDVVCENTVCEEVVSEEVAKAPVAPRLPEIETVNDRYAALDARRKGHLREAVAELASQPADCAEDLCSETVPSCEDDLSAEEYKIAQTVLEISSDVSAALAGNPDAIMPPEVDLNDAIDSEAARNDLVDPHRDGNAGHEPSDYDRLYSELRRKQEE</sequence>
<dbReference type="EMBL" id="CP002546">
    <property type="protein sequence ID" value="ADY60250.1"/>
    <property type="molecule type" value="Genomic_DNA"/>
</dbReference>
<feature type="region of interest" description="Disordered" evidence="1">
    <location>
        <begin position="353"/>
        <end position="373"/>
    </location>
</feature>
<dbReference type="Gene3D" id="3.40.50.300">
    <property type="entry name" value="P-loop containing nucleotide triphosphate hydrolases"/>
    <property type="match status" value="1"/>
</dbReference>
<dbReference type="InterPro" id="IPR052026">
    <property type="entry name" value="ExeA_AAA_ATPase_DNA-bind"/>
</dbReference>
<evidence type="ECO:0000313" key="3">
    <source>
        <dbReference type="EMBL" id="ADY60250.1"/>
    </source>
</evidence>
<feature type="region of interest" description="Disordered" evidence="1">
    <location>
        <begin position="276"/>
        <end position="309"/>
    </location>
</feature>
<keyword evidence="4" id="KW-1185">Reference proteome</keyword>
<dbReference type="InterPro" id="IPR049945">
    <property type="entry name" value="AAA_22"/>
</dbReference>
<organism evidence="3 4">
    <name type="scientific">Rubinisphaera brasiliensis (strain ATCC 49424 / DSM 5305 / JCM 21570 / IAM 15109 / NBRC 103401 / IFAM 1448)</name>
    <name type="common">Planctomyces brasiliensis</name>
    <dbReference type="NCBI Taxonomy" id="756272"/>
    <lineage>
        <taxon>Bacteria</taxon>
        <taxon>Pseudomonadati</taxon>
        <taxon>Planctomycetota</taxon>
        <taxon>Planctomycetia</taxon>
        <taxon>Planctomycetales</taxon>
        <taxon>Planctomycetaceae</taxon>
        <taxon>Rubinisphaera</taxon>
    </lineage>
</organism>
<dbReference type="AlphaFoldDB" id="F0SRT4"/>
<dbReference type="KEGG" id="pbs:Plabr_2650"/>
<feature type="compositionally biased region" description="Low complexity" evidence="1">
    <location>
        <begin position="295"/>
        <end position="309"/>
    </location>
</feature>
<evidence type="ECO:0000259" key="2">
    <source>
        <dbReference type="Pfam" id="PF13401"/>
    </source>
</evidence>
<evidence type="ECO:0000256" key="1">
    <source>
        <dbReference type="SAM" id="MobiDB-lite"/>
    </source>
</evidence>
<feature type="region of interest" description="Disordered" evidence="1">
    <location>
        <begin position="538"/>
        <end position="573"/>
    </location>
</feature>
<dbReference type="eggNOG" id="COG3267">
    <property type="taxonomic scope" value="Bacteria"/>
</dbReference>
<dbReference type="RefSeq" id="WP_013628974.1">
    <property type="nucleotide sequence ID" value="NC_015174.1"/>
</dbReference>
<reference evidence="4" key="1">
    <citation type="submission" date="2011-02" db="EMBL/GenBank/DDBJ databases">
        <title>The complete genome of Planctomyces brasiliensis DSM 5305.</title>
        <authorList>
            <person name="Lucas S."/>
            <person name="Copeland A."/>
            <person name="Lapidus A."/>
            <person name="Bruce D."/>
            <person name="Goodwin L."/>
            <person name="Pitluck S."/>
            <person name="Kyrpides N."/>
            <person name="Mavromatis K."/>
            <person name="Pagani I."/>
            <person name="Ivanova N."/>
            <person name="Ovchinnikova G."/>
            <person name="Lu M."/>
            <person name="Detter J.C."/>
            <person name="Han C."/>
            <person name="Land M."/>
            <person name="Hauser L."/>
            <person name="Markowitz V."/>
            <person name="Cheng J.-F."/>
            <person name="Hugenholtz P."/>
            <person name="Woyke T."/>
            <person name="Wu D."/>
            <person name="Tindall B."/>
            <person name="Pomrenke H.G."/>
            <person name="Brambilla E."/>
            <person name="Klenk H.-P."/>
            <person name="Eisen J.A."/>
        </authorList>
    </citation>
    <scope>NUCLEOTIDE SEQUENCE [LARGE SCALE GENOMIC DNA]</scope>
    <source>
        <strain evidence="4">ATCC 49424 / DSM 5305 / JCM 21570 / NBRC 103401 / IFAM 1448</strain>
    </source>
</reference>
<dbReference type="Proteomes" id="UP000006860">
    <property type="component" value="Chromosome"/>
</dbReference>
<dbReference type="InterPro" id="IPR027417">
    <property type="entry name" value="P-loop_NTPase"/>
</dbReference>
<dbReference type="Pfam" id="PF13401">
    <property type="entry name" value="AAA_22"/>
    <property type="match status" value="1"/>
</dbReference>
<dbReference type="SUPFAM" id="SSF52540">
    <property type="entry name" value="P-loop containing nucleoside triphosphate hydrolases"/>
    <property type="match status" value="1"/>
</dbReference>
<accession>F0SRT4</accession>
<feature type="domain" description="ORC1/DEAH AAA+ ATPase" evidence="2">
    <location>
        <begin position="41"/>
        <end position="171"/>
    </location>
</feature>
<name>F0SRT4_RUBBR</name>
<dbReference type="STRING" id="756272.Plabr_2650"/>
<evidence type="ECO:0000313" key="4">
    <source>
        <dbReference type="Proteomes" id="UP000006860"/>
    </source>
</evidence>
<dbReference type="GO" id="GO:0016887">
    <property type="term" value="F:ATP hydrolysis activity"/>
    <property type="evidence" value="ECO:0007669"/>
    <property type="project" value="InterPro"/>
</dbReference>